<evidence type="ECO:0000313" key="2">
    <source>
        <dbReference type="EMBL" id="HIX19189.1"/>
    </source>
</evidence>
<evidence type="ECO:0000256" key="1">
    <source>
        <dbReference type="SAM" id="SignalP"/>
    </source>
</evidence>
<protein>
    <submittedName>
        <fullName evidence="2">Uncharacterized protein</fullName>
    </submittedName>
</protein>
<proteinExistence type="predicted"/>
<feature type="signal peptide" evidence="1">
    <location>
        <begin position="1"/>
        <end position="19"/>
    </location>
</feature>
<organism evidence="2 3">
    <name type="scientific">Candidatus Akkermansia intestinigallinarum</name>
    <dbReference type="NCBI Taxonomy" id="2838431"/>
    <lineage>
        <taxon>Bacteria</taxon>
        <taxon>Pseudomonadati</taxon>
        <taxon>Verrucomicrobiota</taxon>
        <taxon>Verrucomicrobiia</taxon>
        <taxon>Verrucomicrobiales</taxon>
        <taxon>Akkermansiaceae</taxon>
        <taxon>Akkermansia</taxon>
    </lineage>
</organism>
<reference evidence="2" key="1">
    <citation type="journal article" date="2021" name="PeerJ">
        <title>Extensive microbial diversity within the chicken gut microbiome revealed by metagenomics and culture.</title>
        <authorList>
            <person name="Gilroy R."/>
            <person name="Ravi A."/>
            <person name="Getino M."/>
            <person name="Pursley I."/>
            <person name="Horton D.L."/>
            <person name="Alikhan N.F."/>
            <person name="Baker D."/>
            <person name="Gharbi K."/>
            <person name="Hall N."/>
            <person name="Watson M."/>
            <person name="Adriaenssens E.M."/>
            <person name="Foster-Nyarko E."/>
            <person name="Jarju S."/>
            <person name="Secka A."/>
            <person name="Antonio M."/>
            <person name="Oren A."/>
            <person name="Chaudhuri R.R."/>
            <person name="La Ragione R."/>
            <person name="Hildebrand F."/>
            <person name="Pallen M.J."/>
        </authorList>
    </citation>
    <scope>NUCLEOTIDE SEQUENCE</scope>
    <source>
        <strain evidence="2">14975</strain>
    </source>
</reference>
<gene>
    <name evidence="2" type="ORF">H9862_01135</name>
</gene>
<feature type="chain" id="PRO_5038629496" evidence="1">
    <location>
        <begin position="20"/>
        <end position="134"/>
    </location>
</feature>
<accession>A0A9D2AGB5</accession>
<keyword evidence="1" id="KW-0732">Signal</keyword>
<dbReference type="PROSITE" id="PS51257">
    <property type="entry name" value="PROKAR_LIPOPROTEIN"/>
    <property type="match status" value="1"/>
</dbReference>
<reference evidence="2" key="2">
    <citation type="submission" date="2021-04" db="EMBL/GenBank/DDBJ databases">
        <authorList>
            <person name="Gilroy R."/>
        </authorList>
    </citation>
    <scope>NUCLEOTIDE SEQUENCE</scope>
    <source>
        <strain evidence="2">14975</strain>
    </source>
</reference>
<dbReference type="EMBL" id="DXFQ01000014">
    <property type="protein sequence ID" value="HIX19189.1"/>
    <property type="molecule type" value="Genomic_DNA"/>
</dbReference>
<evidence type="ECO:0000313" key="3">
    <source>
        <dbReference type="Proteomes" id="UP000823964"/>
    </source>
</evidence>
<name>A0A9D2AGB5_9BACT</name>
<dbReference type="Proteomes" id="UP000823964">
    <property type="component" value="Unassembled WGS sequence"/>
</dbReference>
<sequence>MKKKLIPVSIMLLSSLALSSCFFQAVKNAIVRSDYPGDRPPHVITEVNGKPNPKAVWLKVNASDLPPSSALRGKSVGYAPDGLPYGVSTSWSDIVISPYYPNYPLDYTGVAPGSKVWDPYTRKPFYISRTYTLN</sequence>
<comment type="caution">
    <text evidence="2">The sequence shown here is derived from an EMBL/GenBank/DDBJ whole genome shotgun (WGS) entry which is preliminary data.</text>
</comment>
<dbReference type="AlphaFoldDB" id="A0A9D2AGB5"/>